<name>A0A0K6HUL0_9BURK</name>
<keyword evidence="3" id="KW-1185">Reference proteome</keyword>
<dbReference type="PANTHER" id="PTHR24567">
    <property type="entry name" value="CRP FAMILY TRANSCRIPTIONAL REGULATORY PROTEIN"/>
    <property type="match status" value="1"/>
</dbReference>
<dbReference type="InterPro" id="IPR050397">
    <property type="entry name" value="Env_Response_Regulators"/>
</dbReference>
<dbReference type="PROSITE" id="PS50042">
    <property type="entry name" value="CNMP_BINDING_3"/>
    <property type="match status" value="1"/>
</dbReference>
<sequence>MQTPALLHDLQSRTLLSALDVEQLKRLLAHARKVQLAPDGVLFLQDQAADSFYVVLEGRVKICVPAINGPGIEVQTLEPWDVIGWSWLIPPYCWAFEAKALTPVRLLLFDGKAILQECEQDPALGYALMKIFATLMSKRLRAARLRMMESWAPPGWA</sequence>
<dbReference type="Pfam" id="PF00027">
    <property type="entry name" value="cNMP_binding"/>
    <property type="match status" value="1"/>
</dbReference>
<dbReference type="SMART" id="SM00100">
    <property type="entry name" value="cNMP"/>
    <property type="match status" value="1"/>
</dbReference>
<gene>
    <name evidence="2" type="ORF">Ga0061069_102126</name>
</gene>
<dbReference type="EMBL" id="CYHF01000002">
    <property type="protein sequence ID" value="CUA94546.1"/>
    <property type="molecule type" value="Genomic_DNA"/>
</dbReference>
<dbReference type="RefSeq" id="WP_055449595.1">
    <property type="nucleotide sequence ID" value="NZ_CYHF01000002.1"/>
</dbReference>
<proteinExistence type="predicted"/>
<evidence type="ECO:0000259" key="1">
    <source>
        <dbReference type="PROSITE" id="PS50042"/>
    </source>
</evidence>
<evidence type="ECO:0000313" key="3">
    <source>
        <dbReference type="Proteomes" id="UP000183649"/>
    </source>
</evidence>
<dbReference type="Proteomes" id="UP000183649">
    <property type="component" value="Unassembled WGS sequence"/>
</dbReference>
<dbReference type="PANTHER" id="PTHR24567:SF74">
    <property type="entry name" value="HTH-TYPE TRANSCRIPTIONAL REGULATOR ARCR"/>
    <property type="match status" value="1"/>
</dbReference>
<dbReference type="OrthoDB" id="190787at2"/>
<dbReference type="CDD" id="cd00038">
    <property type="entry name" value="CAP_ED"/>
    <property type="match status" value="1"/>
</dbReference>
<protein>
    <submittedName>
        <fullName evidence="2">Cyclic nucleotide-binding protein</fullName>
    </submittedName>
</protein>
<accession>A0A0K6HUL0</accession>
<dbReference type="SUPFAM" id="SSF51206">
    <property type="entry name" value="cAMP-binding domain-like"/>
    <property type="match status" value="1"/>
</dbReference>
<dbReference type="GO" id="GO:0005829">
    <property type="term" value="C:cytosol"/>
    <property type="evidence" value="ECO:0007669"/>
    <property type="project" value="TreeGrafter"/>
</dbReference>
<dbReference type="InterPro" id="IPR000595">
    <property type="entry name" value="cNMP-bd_dom"/>
</dbReference>
<organism evidence="2 3">
    <name type="scientific">Thiomonas bhubaneswarensis</name>
    <dbReference type="NCBI Taxonomy" id="339866"/>
    <lineage>
        <taxon>Bacteria</taxon>
        <taxon>Pseudomonadati</taxon>
        <taxon>Pseudomonadota</taxon>
        <taxon>Betaproteobacteria</taxon>
        <taxon>Burkholderiales</taxon>
        <taxon>Thiomonas</taxon>
    </lineage>
</organism>
<feature type="domain" description="Cyclic nucleotide-binding" evidence="1">
    <location>
        <begin position="15"/>
        <end position="110"/>
    </location>
</feature>
<evidence type="ECO:0000313" key="2">
    <source>
        <dbReference type="EMBL" id="CUA94546.1"/>
    </source>
</evidence>
<dbReference type="AlphaFoldDB" id="A0A0K6HUL0"/>
<dbReference type="Gene3D" id="2.60.120.10">
    <property type="entry name" value="Jelly Rolls"/>
    <property type="match status" value="1"/>
</dbReference>
<reference evidence="3" key="1">
    <citation type="submission" date="2015-08" db="EMBL/GenBank/DDBJ databases">
        <authorList>
            <person name="Varghese N."/>
        </authorList>
    </citation>
    <scope>NUCLEOTIDE SEQUENCE [LARGE SCALE GENOMIC DNA]</scope>
    <source>
        <strain evidence="3">DSM 18181</strain>
    </source>
</reference>
<dbReference type="InterPro" id="IPR018490">
    <property type="entry name" value="cNMP-bd_dom_sf"/>
</dbReference>
<dbReference type="STRING" id="339866.GCA_001418255_00650"/>
<dbReference type="GO" id="GO:0003700">
    <property type="term" value="F:DNA-binding transcription factor activity"/>
    <property type="evidence" value="ECO:0007669"/>
    <property type="project" value="TreeGrafter"/>
</dbReference>
<dbReference type="InterPro" id="IPR014710">
    <property type="entry name" value="RmlC-like_jellyroll"/>
</dbReference>